<sequence>MTNRLTHSSSLYLRKHAENPVDWWPWCDEALATAARENKPIFLSIGYSSCHWCTVMEGEAFSDAAIAAYLNANFLPIKVDREERPDIDSIYMQALQMIAGQGGWPLNIFLTPDDQVPFYGGTYFPVEPRYGRPGFLQVLQALRNLYDTDTEKVASVKSQILGGLRQSAQLAAGELDDAVLRRGIHACGRSLMPFDVGNRFPMIPYAQLVLQGDRLISSATNSDEPLIDGTHLARQRALNLVTGGIFDHVAGGFHRYTVDPTWTVPHFEKMLYDNGLIVGFLAEVWQSGEKAEAIARAVDATVSWLKREMKSPQGFFYAAQDADNFAQADAAEPEEGDFYVWSMSEIEALLNQAELAELMKAFTVSESGNFEGRNVLQRQGSGPLNETVETALQKLFKHRYGTLPAETIIFAPAVDAQAAKENNWPGRIPPVTDTKMIVAWNALMISGLAKAAKVFDRADYLALAIEAAEFIQQRQQVGDAFYRLNYDGQVAVLAQSEDYALFIQALLDIQQSCLKFDDYREQEANWLASAIALQAQFDRTLGSEQGGYFNASSDLIVQERAYQDSAVPSANGIAIANLIRLFLLTENLDYLSHAEAALKSFSTMLQKAPRACPSLLNALDWFIHPTLIRTTAEQMPQLQAWPLQTAVIKLEPTLPEGTVGMVCEGLLCRKPAADIAMMKAQVEQSQR</sequence>
<dbReference type="PATRIC" id="fig|1666911.3.peg.869"/>
<dbReference type="STRING" id="1666911.HLUCCA11_15990"/>
<dbReference type="PANTHER" id="PTHR42899:SF1">
    <property type="entry name" value="SPERMATOGENESIS-ASSOCIATED PROTEIN 20"/>
    <property type="match status" value="1"/>
</dbReference>
<accession>A0A0P7ZHI5</accession>
<dbReference type="EMBL" id="LJZR01000023">
    <property type="protein sequence ID" value="KPQ34089.1"/>
    <property type="molecule type" value="Genomic_DNA"/>
</dbReference>
<evidence type="ECO:0000313" key="2">
    <source>
        <dbReference type="EMBL" id="KPQ34089.1"/>
    </source>
</evidence>
<dbReference type="SUPFAM" id="SSF52833">
    <property type="entry name" value="Thioredoxin-like"/>
    <property type="match status" value="1"/>
</dbReference>
<feature type="domain" description="Spermatogenesis-associated protein 20-like TRX" evidence="1">
    <location>
        <begin position="2"/>
        <end position="162"/>
    </location>
</feature>
<protein>
    <submittedName>
        <fullName evidence="2">Thioredoxin domain protein</fullName>
    </submittedName>
</protein>
<dbReference type="InterPro" id="IPR024705">
    <property type="entry name" value="Ssp411"/>
</dbReference>
<proteinExistence type="predicted"/>
<name>A0A0P7ZHI5_9CYAN</name>
<evidence type="ECO:0000313" key="3">
    <source>
        <dbReference type="Proteomes" id="UP000050465"/>
    </source>
</evidence>
<dbReference type="Gene3D" id="3.40.30.10">
    <property type="entry name" value="Glutaredoxin"/>
    <property type="match status" value="1"/>
</dbReference>
<comment type="caution">
    <text evidence="2">The sequence shown here is derived from an EMBL/GenBank/DDBJ whole genome shotgun (WGS) entry which is preliminary data.</text>
</comment>
<dbReference type="AlphaFoldDB" id="A0A0P7ZHI5"/>
<dbReference type="InterPro" id="IPR008928">
    <property type="entry name" value="6-hairpin_glycosidase_sf"/>
</dbReference>
<dbReference type="InterPro" id="IPR004879">
    <property type="entry name" value="Ssp411-like_TRX"/>
</dbReference>
<dbReference type="PANTHER" id="PTHR42899">
    <property type="entry name" value="SPERMATOGENESIS-ASSOCIATED PROTEIN 20"/>
    <property type="match status" value="1"/>
</dbReference>
<dbReference type="GO" id="GO:0005975">
    <property type="term" value="P:carbohydrate metabolic process"/>
    <property type="evidence" value="ECO:0007669"/>
    <property type="project" value="InterPro"/>
</dbReference>
<dbReference type="CDD" id="cd02955">
    <property type="entry name" value="SSP411"/>
    <property type="match status" value="1"/>
</dbReference>
<dbReference type="Pfam" id="PF03190">
    <property type="entry name" value="Thioredox_DsbH"/>
    <property type="match status" value="1"/>
</dbReference>
<dbReference type="InterPro" id="IPR036249">
    <property type="entry name" value="Thioredoxin-like_sf"/>
</dbReference>
<gene>
    <name evidence="2" type="ORF">HLUCCA11_15990</name>
</gene>
<dbReference type="Proteomes" id="UP000050465">
    <property type="component" value="Unassembled WGS sequence"/>
</dbReference>
<dbReference type="SUPFAM" id="SSF48208">
    <property type="entry name" value="Six-hairpin glycosidases"/>
    <property type="match status" value="1"/>
</dbReference>
<organism evidence="2 3">
    <name type="scientific">Phormidesmis priestleyi Ana</name>
    <dbReference type="NCBI Taxonomy" id="1666911"/>
    <lineage>
        <taxon>Bacteria</taxon>
        <taxon>Bacillati</taxon>
        <taxon>Cyanobacteriota</taxon>
        <taxon>Cyanophyceae</taxon>
        <taxon>Leptolyngbyales</taxon>
        <taxon>Leptolyngbyaceae</taxon>
        <taxon>Phormidesmis</taxon>
    </lineage>
</organism>
<dbReference type="PIRSF" id="PIRSF006402">
    <property type="entry name" value="UCP006402_thioredoxin"/>
    <property type="match status" value="1"/>
</dbReference>
<evidence type="ECO:0000259" key="1">
    <source>
        <dbReference type="Pfam" id="PF03190"/>
    </source>
</evidence>
<reference evidence="2 3" key="1">
    <citation type="submission" date="2015-09" db="EMBL/GenBank/DDBJ databases">
        <title>Identification and resolution of microdiversity through metagenomic sequencing of parallel consortia.</title>
        <authorList>
            <person name="Nelson W.C."/>
            <person name="Romine M.F."/>
            <person name="Lindemann S.R."/>
        </authorList>
    </citation>
    <scope>NUCLEOTIDE SEQUENCE [LARGE SCALE GENOMIC DNA]</scope>
    <source>
        <strain evidence="2">Ana</strain>
    </source>
</reference>